<proteinExistence type="predicted"/>
<keyword evidence="2" id="KW-1185">Reference proteome</keyword>
<dbReference type="AlphaFoldDB" id="A0AAV7SJQ6"/>
<organism evidence="1 2">
    <name type="scientific">Pleurodeles waltl</name>
    <name type="common">Iberian ribbed newt</name>
    <dbReference type="NCBI Taxonomy" id="8319"/>
    <lineage>
        <taxon>Eukaryota</taxon>
        <taxon>Metazoa</taxon>
        <taxon>Chordata</taxon>
        <taxon>Craniata</taxon>
        <taxon>Vertebrata</taxon>
        <taxon>Euteleostomi</taxon>
        <taxon>Amphibia</taxon>
        <taxon>Batrachia</taxon>
        <taxon>Caudata</taxon>
        <taxon>Salamandroidea</taxon>
        <taxon>Salamandridae</taxon>
        <taxon>Pleurodelinae</taxon>
        <taxon>Pleurodeles</taxon>
    </lineage>
</organism>
<sequence>MLFTLNRFDETDKVGKHLVWLGRKELESRWVAKIVEPEGETCNSECAQQHYRSFYKARLLHDASQIAHYLVMVVTLVLDVEERDAREADITLPEVTSAIAKLKTSKSPGPNGIPAEF</sequence>
<evidence type="ECO:0000313" key="2">
    <source>
        <dbReference type="Proteomes" id="UP001066276"/>
    </source>
</evidence>
<gene>
    <name evidence="1" type="ORF">NDU88_004746</name>
</gene>
<protein>
    <submittedName>
        <fullName evidence="1">Uncharacterized protein</fullName>
    </submittedName>
</protein>
<reference evidence="1" key="1">
    <citation type="journal article" date="2022" name="bioRxiv">
        <title>Sequencing and chromosome-scale assembly of the giantPleurodeles waltlgenome.</title>
        <authorList>
            <person name="Brown T."/>
            <person name="Elewa A."/>
            <person name="Iarovenko S."/>
            <person name="Subramanian E."/>
            <person name="Araus A.J."/>
            <person name="Petzold A."/>
            <person name="Susuki M."/>
            <person name="Suzuki K.-i.T."/>
            <person name="Hayashi T."/>
            <person name="Toyoda A."/>
            <person name="Oliveira C."/>
            <person name="Osipova E."/>
            <person name="Leigh N.D."/>
            <person name="Simon A."/>
            <person name="Yun M.H."/>
        </authorList>
    </citation>
    <scope>NUCLEOTIDE SEQUENCE</scope>
    <source>
        <strain evidence="1">20211129_DDA</strain>
        <tissue evidence="1">Liver</tissue>
    </source>
</reference>
<dbReference type="EMBL" id="JANPWB010000008">
    <property type="protein sequence ID" value="KAJ1164301.1"/>
    <property type="molecule type" value="Genomic_DNA"/>
</dbReference>
<comment type="caution">
    <text evidence="1">The sequence shown here is derived from an EMBL/GenBank/DDBJ whole genome shotgun (WGS) entry which is preliminary data.</text>
</comment>
<evidence type="ECO:0000313" key="1">
    <source>
        <dbReference type="EMBL" id="KAJ1164301.1"/>
    </source>
</evidence>
<name>A0AAV7SJQ6_PLEWA</name>
<accession>A0AAV7SJQ6</accession>
<dbReference type="Proteomes" id="UP001066276">
    <property type="component" value="Chromosome 4_2"/>
</dbReference>